<dbReference type="Pfam" id="PF00335">
    <property type="entry name" value="Tetraspanin"/>
    <property type="match status" value="1"/>
</dbReference>
<evidence type="ECO:0000313" key="7">
    <source>
        <dbReference type="Proteomes" id="UP000504629"/>
    </source>
</evidence>
<dbReference type="PANTHER" id="PTHR19282">
    <property type="entry name" value="TETRASPANIN"/>
    <property type="match status" value="1"/>
</dbReference>
<evidence type="ECO:0000313" key="8">
    <source>
        <dbReference type="RefSeq" id="XP_028037657.1"/>
    </source>
</evidence>
<dbReference type="AlphaFoldDB" id="A0A6J2K9P3"/>
<dbReference type="PRINTS" id="PR00259">
    <property type="entry name" value="TMFOUR"/>
</dbReference>
<dbReference type="InterPro" id="IPR008952">
    <property type="entry name" value="Tetraspanin_EC2_sf"/>
</dbReference>
<evidence type="ECO:0000256" key="3">
    <source>
        <dbReference type="ARBA" id="ARBA00022989"/>
    </source>
</evidence>
<protein>
    <submittedName>
        <fullName evidence="8">Uncharacterized protein LOC114248572</fullName>
    </submittedName>
</protein>
<name>A0A6J2K9P3_BOMMA</name>
<proteinExistence type="predicted"/>
<feature type="transmembrane region" description="Helical" evidence="5">
    <location>
        <begin position="58"/>
        <end position="77"/>
    </location>
</feature>
<feature type="chain" id="PRO_5026731134" evidence="6">
    <location>
        <begin position="21"/>
        <end position="251"/>
    </location>
</feature>
<keyword evidence="3 5" id="KW-1133">Transmembrane helix</keyword>
<dbReference type="RefSeq" id="XP_028037657.1">
    <property type="nucleotide sequence ID" value="XM_028181856.1"/>
</dbReference>
<evidence type="ECO:0000256" key="6">
    <source>
        <dbReference type="SAM" id="SignalP"/>
    </source>
</evidence>
<dbReference type="OrthoDB" id="10033535at2759"/>
<dbReference type="CDD" id="cd03127">
    <property type="entry name" value="tetraspanin_LEL"/>
    <property type="match status" value="1"/>
</dbReference>
<keyword evidence="7" id="KW-1185">Reference proteome</keyword>
<sequence>MTSLCLSVFLCAFNVIQVLSASVLGGVAIWSFIEVVSLTSLRNPIHYQLKQTLNWPEVLPWVFLMAAILTILTDICGLCGSKRKSRPLILLYVVLQMMSILLLVGAPLVALTLAEGPNTAEFFKSTMWDVFYTSIDSQDGAYNSFEKRLRCCGVSYPRDYVPKRNNFPASCCYSGKPCDFSDHFANKLSGCNGVVDKYTEYFIKGMSVGSVVVAIVGVIGFLIAVVLSMKMKTKKLEPGVETEADCQKVLL</sequence>
<evidence type="ECO:0000256" key="1">
    <source>
        <dbReference type="ARBA" id="ARBA00004141"/>
    </source>
</evidence>
<accession>A0A6J2K9P3</accession>
<evidence type="ECO:0000256" key="4">
    <source>
        <dbReference type="ARBA" id="ARBA00023136"/>
    </source>
</evidence>
<organism evidence="7 8">
    <name type="scientific">Bombyx mandarina</name>
    <name type="common">Wild silk moth</name>
    <name type="synonym">Wild silkworm</name>
    <dbReference type="NCBI Taxonomy" id="7092"/>
    <lineage>
        <taxon>Eukaryota</taxon>
        <taxon>Metazoa</taxon>
        <taxon>Ecdysozoa</taxon>
        <taxon>Arthropoda</taxon>
        <taxon>Hexapoda</taxon>
        <taxon>Insecta</taxon>
        <taxon>Pterygota</taxon>
        <taxon>Neoptera</taxon>
        <taxon>Endopterygota</taxon>
        <taxon>Lepidoptera</taxon>
        <taxon>Glossata</taxon>
        <taxon>Ditrysia</taxon>
        <taxon>Bombycoidea</taxon>
        <taxon>Bombycidae</taxon>
        <taxon>Bombycinae</taxon>
        <taxon>Bombyx</taxon>
    </lineage>
</organism>
<dbReference type="GO" id="GO:0016020">
    <property type="term" value="C:membrane"/>
    <property type="evidence" value="ECO:0007669"/>
    <property type="project" value="UniProtKB-SubCell"/>
</dbReference>
<comment type="subcellular location">
    <subcellularLocation>
        <location evidence="1">Membrane</location>
        <topology evidence="1">Multi-pass membrane protein</topology>
    </subcellularLocation>
</comment>
<gene>
    <name evidence="8" type="primary">LOC114248572</name>
</gene>
<feature type="signal peptide" evidence="6">
    <location>
        <begin position="1"/>
        <end position="20"/>
    </location>
</feature>
<feature type="transmembrane region" description="Helical" evidence="5">
    <location>
        <begin position="89"/>
        <end position="114"/>
    </location>
</feature>
<dbReference type="GeneID" id="114248572"/>
<evidence type="ECO:0000256" key="2">
    <source>
        <dbReference type="ARBA" id="ARBA00022692"/>
    </source>
</evidence>
<dbReference type="Gene3D" id="1.10.1450.10">
    <property type="entry name" value="Tetraspanin"/>
    <property type="match status" value="1"/>
</dbReference>
<feature type="transmembrane region" description="Helical" evidence="5">
    <location>
        <begin position="206"/>
        <end position="227"/>
    </location>
</feature>
<reference evidence="8" key="1">
    <citation type="submission" date="2025-08" db="UniProtKB">
        <authorList>
            <consortium name="RefSeq"/>
        </authorList>
    </citation>
    <scope>IDENTIFICATION</scope>
    <source>
        <tissue evidence="8">Silk gland</tissue>
    </source>
</reference>
<keyword evidence="6" id="KW-0732">Signal</keyword>
<evidence type="ECO:0000256" key="5">
    <source>
        <dbReference type="SAM" id="Phobius"/>
    </source>
</evidence>
<keyword evidence="4 5" id="KW-0472">Membrane</keyword>
<dbReference type="KEGG" id="bman:114248572"/>
<keyword evidence="2 5" id="KW-0812">Transmembrane</keyword>
<dbReference type="InterPro" id="IPR018499">
    <property type="entry name" value="Tetraspanin/Peripherin"/>
</dbReference>
<dbReference type="Proteomes" id="UP000504629">
    <property type="component" value="Unplaced"/>
</dbReference>
<dbReference type="SUPFAM" id="SSF48652">
    <property type="entry name" value="Tetraspanin"/>
    <property type="match status" value="1"/>
</dbReference>